<name>A0ABT4XNA4_9RHOB</name>
<keyword evidence="3" id="KW-1185">Reference proteome</keyword>
<feature type="transmembrane region" description="Helical" evidence="1">
    <location>
        <begin position="133"/>
        <end position="154"/>
    </location>
</feature>
<feature type="transmembrane region" description="Helical" evidence="1">
    <location>
        <begin position="184"/>
        <end position="205"/>
    </location>
</feature>
<organism evidence="2 3">
    <name type="scientific">Thalassococcus lentus</name>
    <dbReference type="NCBI Taxonomy" id="1210524"/>
    <lineage>
        <taxon>Bacteria</taxon>
        <taxon>Pseudomonadati</taxon>
        <taxon>Pseudomonadota</taxon>
        <taxon>Alphaproteobacteria</taxon>
        <taxon>Rhodobacterales</taxon>
        <taxon>Roseobacteraceae</taxon>
        <taxon>Thalassococcus</taxon>
    </lineage>
</organism>
<keyword evidence="1" id="KW-0472">Membrane</keyword>
<comment type="caution">
    <text evidence="2">The sequence shown here is derived from an EMBL/GenBank/DDBJ whole genome shotgun (WGS) entry which is preliminary data.</text>
</comment>
<evidence type="ECO:0000313" key="3">
    <source>
        <dbReference type="Proteomes" id="UP001210720"/>
    </source>
</evidence>
<evidence type="ECO:0000313" key="2">
    <source>
        <dbReference type="EMBL" id="MDA7423419.1"/>
    </source>
</evidence>
<reference evidence="2 3" key="1">
    <citation type="submission" date="2023-01" db="EMBL/GenBank/DDBJ databases">
        <title>Thalassococcus onchidii sp. nov., isolated from a marine invertebrate from the South China Sea.</title>
        <authorList>
            <person name="Xu S."/>
            <person name="Liu Z."/>
            <person name="Xu Y."/>
        </authorList>
    </citation>
    <scope>NUCLEOTIDE SEQUENCE [LARGE SCALE GENOMIC DNA]</scope>
    <source>
        <strain evidence="2 3">KCTC 32084</strain>
    </source>
</reference>
<feature type="transmembrane region" description="Helical" evidence="1">
    <location>
        <begin position="21"/>
        <end position="40"/>
    </location>
</feature>
<protein>
    <submittedName>
        <fullName evidence="2">Uncharacterized protein</fullName>
    </submittedName>
</protein>
<feature type="transmembrane region" description="Helical" evidence="1">
    <location>
        <begin position="211"/>
        <end position="237"/>
    </location>
</feature>
<proteinExistence type="predicted"/>
<dbReference type="RefSeq" id="WP_271430772.1">
    <property type="nucleotide sequence ID" value="NZ_JAQIOY010000001.1"/>
</dbReference>
<accession>A0ABT4XNA4</accession>
<feature type="transmembrane region" description="Helical" evidence="1">
    <location>
        <begin position="105"/>
        <end position="127"/>
    </location>
</feature>
<feature type="transmembrane region" description="Helical" evidence="1">
    <location>
        <begin position="60"/>
        <end position="84"/>
    </location>
</feature>
<dbReference type="EMBL" id="JAQIOY010000001">
    <property type="protein sequence ID" value="MDA7423419.1"/>
    <property type="molecule type" value="Genomic_DNA"/>
</dbReference>
<dbReference type="Proteomes" id="UP001210720">
    <property type="component" value="Unassembled WGS sequence"/>
</dbReference>
<gene>
    <name evidence="2" type="ORF">PFY00_01645</name>
</gene>
<keyword evidence="1" id="KW-1133">Transmembrane helix</keyword>
<keyword evidence="1" id="KW-0812">Transmembrane</keyword>
<sequence length="247" mass="26501">MKGWQIFMHSVRLVLNNLGPALKISAVLYMAQVAQQLTFFMNPPNIDEDGLVFVAPDAAVQTLVLSLISLIAGLWIAVAWHRYVLANEEPQGWLPRWHGSNILSYLGRSIMIGLLIGLGLIVAAIPVGLVGAFAPGLVGVLTFGLIGLASYLFFRMGVMLPSAAMGEPMRLGDAWSATNDNDGAVVVLALLVIAVSVLVQIPSWLNPDPGSIINLIYGIVTGWFVTIIGVSVLTTLYGHYVQGRPID</sequence>
<evidence type="ECO:0000256" key="1">
    <source>
        <dbReference type="SAM" id="Phobius"/>
    </source>
</evidence>